<feature type="chain" id="PRO_5037991586" evidence="1">
    <location>
        <begin position="24"/>
        <end position="108"/>
    </location>
</feature>
<proteinExistence type="predicted"/>
<comment type="caution">
    <text evidence="2">The sequence shown here is derived from an EMBL/GenBank/DDBJ whole genome shotgun (WGS) entry which is preliminary data.</text>
</comment>
<evidence type="ECO:0000313" key="3">
    <source>
        <dbReference type="Proteomes" id="UP000703893"/>
    </source>
</evidence>
<dbReference type="AlphaFoldDB" id="A0A937X8G2"/>
<feature type="signal peptide" evidence="1">
    <location>
        <begin position="1"/>
        <end position="23"/>
    </location>
</feature>
<reference evidence="2 3" key="1">
    <citation type="submission" date="2019-03" db="EMBL/GenBank/DDBJ databases">
        <title>Lake Tanganyika Metagenome-Assembled Genomes (MAGs).</title>
        <authorList>
            <person name="Tran P."/>
        </authorList>
    </citation>
    <scope>NUCLEOTIDE SEQUENCE [LARGE SCALE GENOMIC DNA]</scope>
    <source>
        <strain evidence="2">K_DeepCast_65m_m2_236</strain>
    </source>
</reference>
<dbReference type="EMBL" id="VGJX01000949">
    <property type="protein sequence ID" value="MBM3276280.1"/>
    <property type="molecule type" value="Genomic_DNA"/>
</dbReference>
<name>A0A937X8G2_9BACT</name>
<evidence type="ECO:0000256" key="1">
    <source>
        <dbReference type="SAM" id="SignalP"/>
    </source>
</evidence>
<accession>A0A937X8G2</accession>
<dbReference type="Proteomes" id="UP000703893">
    <property type="component" value="Unassembled WGS sequence"/>
</dbReference>
<evidence type="ECO:0000313" key="2">
    <source>
        <dbReference type="EMBL" id="MBM3276280.1"/>
    </source>
</evidence>
<protein>
    <submittedName>
        <fullName evidence="2">Uncharacterized protein</fullName>
    </submittedName>
</protein>
<feature type="non-terminal residue" evidence="2">
    <location>
        <position position="108"/>
    </location>
</feature>
<organism evidence="2 3">
    <name type="scientific">Candidatus Tanganyikabacteria bacterium</name>
    <dbReference type="NCBI Taxonomy" id="2961651"/>
    <lineage>
        <taxon>Bacteria</taxon>
        <taxon>Bacillati</taxon>
        <taxon>Candidatus Sericytochromatia</taxon>
        <taxon>Candidatus Tanganyikabacteria</taxon>
    </lineage>
</organism>
<gene>
    <name evidence="2" type="ORF">FJZ00_14090</name>
</gene>
<keyword evidence="1" id="KW-0732">Signal</keyword>
<sequence>MFRLRLLLLAVSAFLLLAAPAWAGILRFASEGDLSRIRVMATRPRAVRALNVPGGVRWEFKVDNPGYGLERKALTRGPIREVDVYHRGLALEVTLHWRFPMPQLRPTL</sequence>